<comment type="caution">
    <text evidence="1">The sequence shown here is derived from an EMBL/GenBank/DDBJ whole genome shotgun (WGS) entry which is preliminary data.</text>
</comment>
<evidence type="ECO:0000313" key="1">
    <source>
        <dbReference type="EMBL" id="KXT54521.1"/>
    </source>
</evidence>
<name>A0A139LSS5_9BACE</name>
<dbReference type="AlphaFoldDB" id="A0A139LSS5"/>
<reference evidence="1 2" key="1">
    <citation type="submission" date="2016-02" db="EMBL/GenBank/DDBJ databases">
        <authorList>
            <person name="Wen L."/>
            <person name="He K."/>
            <person name="Yang H."/>
        </authorList>
    </citation>
    <scope>NUCLEOTIDE SEQUENCE [LARGE SCALE GENOMIC DNA]</scope>
    <source>
        <strain evidence="1 2">KLE1704</strain>
    </source>
</reference>
<gene>
    <name evidence="1" type="ORF">HMPREF2531_00692</name>
</gene>
<dbReference type="EMBL" id="LTDF01000044">
    <property type="protein sequence ID" value="KXT54521.1"/>
    <property type="molecule type" value="Genomic_DNA"/>
</dbReference>
<dbReference type="Proteomes" id="UP000070319">
    <property type="component" value="Unassembled WGS sequence"/>
</dbReference>
<organism evidence="1">
    <name type="scientific">Bacteroides intestinalis</name>
    <dbReference type="NCBI Taxonomy" id="329854"/>
    <lineage>
        <taxon>Bacteria</taxon>
        <taxon>Pseudomonadati</taxon>
        <taxon>Bacteroidota</taxon>
        <taxon>Bacteroidia</taxon>
        <taxon>Bacteroidales</taxon>
        <taxon>Bacteroidaceae</taxon>
        <taxon>Bacteroides</taxon>
    </lineage>
</organism>
<dbReference type="PATRIC" id="fig|329854.7.peg.695"/>
<accession>A0A139LSS5</accession>
<protein>
    <submittedName>
        <fullName evidence="1">Uncharacterized protein</fullName>
    </submittedName>
</protein>
<sequence length="39" mass="4698">MDFLCSVKGRNTEEEYYYFYLGTNYPQIKTIAETSQRTH</sequence>
<evidence type="ECO:0000313" key="2">
    <source>
        <dbReference type="Proteomes" id="UP000070319"/>
    </source>
</evidence>
<proteinExistence type="predicted"/>